<dbReference type="InterPro" id="IPR030811">
    <property type="entry name" value="SoxH-rel_PQQ_1"/>
</dbReference>
<sequence length="358" mass="39273">MRRAPPTATRLLMMACLLVLLAASLPVLAQSTPAAAPPPPAADPAQLDYRLQARALAPGVWVVEGANADFSVANGCNIINTGFIATGQGVLVINSGTSRRYGEQLRALIQRTTPEPVIGVVQLNLHPDYFLGHQAFADVPRWATASTRAGVAREAASYENNLYRLCGDWMRGTEALPPDRTLDVAALGGRWRVGEREFELIELRGHTDSDLVLIDRRSGVMFAGGLVFAQRIPTTPHAQIADWLTSLDALRTRWTQAPLTWLVPSHGPVQPALTALPAAQQTGDYLRWVDTHFNQWARQGWDMNEVLRAPVPAEFQRWAAFQTEYLRNVAHLFPRYEQQVMRAAGSAPPAPAGQRPGQ</sequence>
<keyword evidence="2" id="KW-0732">Signal</keyword>
<dbReference type="Gene3D" id="3.60.15.10">
    <property type="entry name" value="Ribonuclease Z/Hydroxyacylglutathione hydrolase-like"/>
    <property type="match status" value="1"/>
</dbReference>
<dbReference type="KEGG" id="vff:VITFI_CDS3016"/>
<feature type="signal peptide" evidence="2">
    <location>
        <begin position="1"/>
        <end position="29"/>
    </location>
</feature>
<gene>
    <name evidence="4" type="ORF">VITFI_CDS3016</name>
</gene>
<dbReference type="EMBL" id="CP022423">
    <property type="protein sequence ID" value="ASM78793.1"/>
    <property type="molecule type" value="Genomic_DNA"/>
</dbReference>
<reference evidence="4 5" key="1">
    <citation type="submission" date="2017-07" db="EMBL/GenBank/DDBJ databases">
        <title>Complete Genome Sequence of the cosmetic ferment Vitreoscilla filiformis (ATCC15551).</title>
        <authorList>
            <person name="Contreras S."/>
            <person name="Sagory-Zalkind P."/>
            <person name="Blanquart H."/>
            <person name="Iltis A."/>
            <person name="Morand S.C."/>
        </authorList>
    </citation>
    <scope>NUCLEOTIDE SEQUENCE [LARGE SCALE GENOMIC DNA]</scope>
    <source>
        <strain evidence="4 5">ATCC 15551</strain>
    </source>
</reference>
<feature type="chain" id="PRO_5013053000" evidence="2">
    <location>
        <begin position="30"/>
        <end position="358"/>
    </location>
</feature>
<dbReference type="CDD" id="cd16282">
    <property type="entry name" value="metallo-hydrolase-like_MBL-fold"/>
    <property type="match status" value="1"/>
</dbReference>
<dbReference type="NCBIfam" id="TIGR04558">
    <property type="entry name" value="SoxH_rel_PQQ_1"/>
    <property type="match status" value="1"/>
</dbReference>
<dbReference type="PANTHER" id="PTHR42951:SF4">
    <property type="entry name" value="ACYL-COENZYME A THIOESTERASE MBLAC2"/>
    <property type="match status" value="1"/>
</dbReference>
<feature type="domain" description="Metallo-beta-lactamase" evidence="3">
    <location>
        <begin position="76"/>
        <end position="258"/>
    </location>
</feature>
<proteinExistence type="inferred from homology"/>
<dbReference type="SUPFAM" id="SSF56281">
    <property type="entry name" value="Metallo-hydrolase/oxidoreductase"/>
    <property type="match status" value="1"/>
</dbReference>
<evidence type="ECO:0000259" key="3">
    <source>
        <dbReference type="Pfam" id="PF00753"/>
    </source>
</evidence>
<dbReference type="Proteomes" id="UP000199729">
    <property type="component" value="Chromosome"/>
</dbReference>
<dbReference type="RefSeq" id="WP_198301515.1">
    <property type="nucleotide sequence ID" value="NZ_CP022423.1"/>
</dbReference>
<evidence type="ECO:0000313" key="4">
    <source>
        <dbReference type="EMBL" id="ASM78793.1"/>
    </source>
</evidence>
<evidence type="ECO:0000256" key="2">
    <source>
        <dbReference type="SAM" id="SignalP"/>
    </source>
</evidence>
<name>A0A221KIY6_VITFI</name>
<organism evidence="4 5">
    <name type="scientific">Vitreoscilla filiformis</name>
    <dbReference type="NCBI Taxonomy" id="63"/>
    <lineage>
        <taxon>Bacteria</taxon>
        <taxon>Pseudomonadati</taxon>
        <taxon>Pseudomonadota</taxon>
        <taxon>Betaproteobacteria</taxon>
        <taxon>Neisseriales</taxon>
        <taxon>Neisseriaceae</taxon>
        <taxon>Vitreoscilla</taxon>
    </lineage>
</organism>
<evidence type="ECO:0000313" key="5">
    <source>
        <dbReference type="Proteomes" id="UP000199729"/>
    </source>
</evidence>
<comment type="similarity">
    <text evidence="1">Belongs to the metallo-beta-lactamase superfamily. Class-B beta-lactamase family.</text>
</comment>
<protein>
    <submittedName>
        <fullName evidence="4">Quinoprotein relay system zinc metallohydrolase 1</fullName>
    </submittedName>
</protein>
<keyword evidence="4" id="KW-0378">Hydrolase</keyword>
<keyword evidence="5" id="KW-1185">Reference proteome</keyword>
<accession>A0A221KIY6</accession>
<evidence type="ECO:0000256" key="1">
    <source>
        <dbReference type="ARBA" id="ARBA00005250"/>
    </source>
</evidence>
<dbReference type="GO" id="GO:0016787">
    <property type="term" value="F:hydrolase activity"/>
    <property type="evidence" value="ECO:0007669"/>
    <property type="project" value="UniProtKB-KW"/>
</dbReference>
<dbReference type="InterPro" id="IPR050855">
    <property type="entry name" value="NDM-1-like"/>
</dbReference>
<dbReference type="PANTHER" id="PTHR42951">
    <property type="entry name" value="METALLO-BETA-LACTAMASE DOMAIN-CONTAINING"/>
    <property type="match status" value="1"/>
</dbReference>
<dbReference type="InterPro" id="IPR001279">
    <property type="entry name" value="Metallo-B-lactamas"/>
</dbReference>
<dbReference type="Pfam" id="PF00753">
    <property type="entry name" value="Lactamase_B"/>
    <property type="match status" value="1"/>
</dbReference>
<dbReference type="InterPro" id="IPR036866">
    <property type="entry name" value="RibonucZ/Hydroxyglut_hydro"/>
</dbReference>
<dbReference type="GO" id="GO:0017001">
    <property type="term" value="P:antibiotic catabolic process"/>
    <property type="evidence" value="ECO:0007669"/>
    <property type="project" value="UniProtKB-ARBA"/>
</dbReference>
<dbReference type="AlphaFoldDB" id="A0A221KIY6"/>